<name>A0AAQ3TK19_PASNO</name>
<keyword evidence="1" id="KW-1133">Transmembrane helix</keyword>
<accession>A0AAQ3TK19</accession>
<keyword evidence="1" id="KW-0472">Membrane</keyword>
<reference evidence="2 3" key="1">
    <citation type="submission" date="2024-02" db="EMBL/GenBank/DDBJ databases">
        <title>High-quality chromosome-scale genome assembly of Pensacola bahiagrass (Paspalum notatum Flugge var. saurae).</title>
        <authorList>
            <person name="Vega J.M."/>
            <person name="Podio M."/>
            <person name="Orjuela J."/>
            <person name="Siena L.A."/>
            <person name="Pessino S.C."/>
            <person name="Combes M.C."/>
            <person name="Mariac C."/>
            <person name="Albertini E."/>
            <person name="Pupilli F."/>
            <person name="Ortiz J.P.A."/>
            <person name="Leblanc O."/>
        </authorList>
    </citation>
    <scope>NUCLEOTIDE SEQUENCE [LARGE SCALE GENOMIC DNA]</scope>
    <source>
        <strain evidence="2">R1</strain>
        <tissue evidence="2">Leaf</tissue>
    </source>
</reference>
<organism evidence="2 3">
    <name type="scientific">Paspalum notatum var. saurae</name>
    <dbReference type="NCBI Taxonomy" id="547442"/>
    <lineage>
        <taxon>Eukaryota</taxon>
        <taxon>Viridiplantae</taxon>
        <taxon>Streptophyta</taxon>
        <taxon>Embryophyta</taxon>
        <taxon>Tracheophyta</taxon>
        <taxon>Spermatophyta</taxon>
        <taxon>Magnoliopsida</taxon>
        <taxon>Liliopsida</taxon>
        <taxon>Poales</taxon>
        <taxon>Poaceae</taxon>
        <taxon>PACMAD clade</taxon>
        <taxon>Panicoideae</taxon>
        <taxon>Andropogonodae</taxon>
        <taxon>Paspaleae</taxon>
        <taxon>Paspalinae</taxon>
        <taxon>Paspalum</taxon>
    </lineage>
</organism>
<sequence length="51" mass="5811">KQQRLQQRNHTCIAEFQRCLYSSILLFQILGAFELVGLSDILGEGWQSVTA</sequence>
<feature type="non-terminal residue" evidence="2">
    <location>
        <position position="1"/>
    </location>
</feature>
<evidence type="ECO:0000313" key="3">
    <source>
        <dbReference type="Proteomes" id="UP001341281"/>
    </source>
</evidence>
<gene>
    <name evidence="2" type="ORF">U9M48_021751</name>
</gene>
<keyword evidence="3" id="KW-1185">Reference proteome</keyword>
<protein>
    <submittedName>
        <fullName evidence="2">Uncharacterized protein</fullName>
    </submittedName>
</protein>
<proteinExistence type="predicted"/>
<evidence type="ECO:0000256" key="1">
    <source>
        <dbReference type="SAM" id="Phobius"/>
    </source>
</evidence>
<dbReference type="Proteomes" id="UP001341281">
    <property type="component" value="Chromosome 05"/>
</dbReference>
<dbReference type="AlphaFoldDB" id="A0AAQ3TK19"/>
<dbReference type="EMBL" id="CP144749">
    <property type="protein sequence ID" value="WVZ73445.1"/>
    <property type="molecule type" value="Genomic_DNA"/>
</dbReference>
<evidence type="ECO:0000313" key="2">
    <source>
        <dbReference type="EMBL" id="WVZ73445.1"/>
    </source>
</evidence>
<feature type="transmembrane region" description="Helical" evidence="1">
    <location>
        <begin position="20"/>
        <end position="38"/>
    </location>
</feature>
<keyword evidence="1" id="KW-0812">Transmembrane</keyword>